<accession>A0A8J7RT01</accession>
<protein>
    <submittedName>
        <fullName evidence="3">Serine hydrolase</fullName>
    </submittedName>
</protein>
<dbReference type="PANTHER" id="PTHR43283">
    <property type="entry name" value="BETA-LACTAMASE-RELATED"/>
    <property type="match status" value="1"/>
</dbReference>
<dbReference type="InterPro" id="IPR050789">
    <property type="entry name" value="Diverse_Enzym_Activities"/>
</dbReference>
<proteinExistence type="predicted"/>
<evidence type="ECO:0000313" key="3">
    <source>
        <dbReference type="EMBL" id="MBP0441504.1"/>
    </source>
</evidence>
<dbReference type="InterPro" id="IPR001466">
    <property type="entry name" value="Beta-lactam-related"/>
</dbReference>
<feature type="chain" id="PRO_5035271695" evidence="1">
    <location>
        <begin position="24"/>
        <end position="347"/>
    </location>
</feature>
<keyword evidence="3" id="KW-0378">Hydrolase</keyword>
<evidence type="ECO:0000256" key="1">
    <source>
        <dbReference type="SAM" id="SignalP"/>
    </source>
</evidence>
<keyword evidence="4" id="KW-1185">Reference proteome</keyword>
<dbReference type="AlphaFoldDB" id="A0A8J7RT01"/>
<feature type="signal peptide" evidence="1">
    <location>
        <begin position="1"/>
        <end position="23"/>
    </location>
</feature>
<keyword evidence="1" id="KW-0732">Signal</keyword>
<sequence length="347" mass="36812">MKESLILPALVTFGIAVALTASAQAEPPAVVGGRAPLFEVVEQARSLEPLQTLIVARNGAVLVEEGFRGNSVDAPTNIKSASKSLVSALVGIAIDKGVLEGTDQKIAPLLRDKLPEDPDPRIEEITIGNLLSMQAGLVPTSGGNYGRWVASADWVRAALAQPFADDPGEGMLYSTGSTHLLSAILTRESGKSTLELARDWLEPLDGFEIADWERGPQGVYLGGNQMAMSPKSLLAFGELYRNGGKAGGDQIVSPGWIEASWAPRAKSMHSGESYGYGWFLTEMGGHEVAYAWGHGGQMLYIVPSLSLTVVMTSAEGQPSARSGYREDLAELMQATIAALDDDADSRI</sequence>
<dbReference type="InterPro" id="IPR012338">
    <property type="entry name" value="Beta-lactam/transpept-like"/>
</dbReference>
<comment type="caution">
    <text evidence="3">The sequence shown here is derived from an EMBL/GenBank/DDBJ whole genome shotgun (WGS) entry which is preliminary data.</text>
</comment>
<dbReference type="PANTHER" id="PTHR43283:SF7">
    <property type="entry name" value="BETA-LACTAMASE-RELATED DOMAIN-CONTAINING PROTEIN"/>
    <property type="match status" value="1"/>
</dbReference>
<name>A0A8J7RT01_9HYPH</name>
<dbReference type="GO" id="GO:0016787">
    <property type="term" value="F:hydrolase activity"/>
    <property type="evidence" value="ECO:0007669"/>
    <property type="project" value="UniProtKB-KW"/>
</dbReference>
<dbReference type="EMBL" id="JAGIYY010000018">
    <property type="protein sequence ID" value="MBP0441504.1"/>
    <property type="molecule type" value="Genomic_DNA"/>
</dbReference>
<dbReference type="RefSeq" id="WP_209337533.1">
    <property type="nucleotide sequence ID" value="NZ_JAGIYY010000018.1"/>
</dbReference>
<reference evidence="3" key="1">
    <citation type="submission" date="2021-03" db="EMBL/GenBank/DDBJ databases">
        <title>Genome sequencing and assembly of Tianweitania sediminis.</title>
        <authorList>
            <person name="Chhetri G."/>
        </authorList>
    </citation>
    <scope>NUCLEOTIDE SEQUENCE</scope>
    <source>
        <strain evidence="3">Z8</strain>
    </source>
</reference>
<organism evidence="3 4">
    <name type="scientific">Tianweitania sediminis</name>
    <dbReference type="NCBI Taxonomy" id="1502156"/>
    <lineage>
        <taxon>Bacteria</taxon>
        <taxon>Pseudomonadati</taxon>
        <taxon>Pseudomonadota</taxon>
        <taxon>Alphaproteobacteria</taxon>
        <taxon>Hyphomicrobiales</taxon>
        <taxon>Phyllobacteriaceae</taxon>
        <taxon>Tianweitania</taxon>
    </lineage>
</organism>
<dbReference type="Pfam" id="PF00144">
    <property type="entry name" value="Beta-lactamase"/>
    <property type="match status" value="1"/>
</dbReference>
<dbReference type="Gene3D" id="3.40.710.10">
    <property type="entry name" value="DD-peptidase/beta-lactamase superfamily"/>
    <property type="match status" value="1"/>
</dbReference>
<feature type="domain" description="Beta-lactamase-related" evidence="2">
    <location>
        <begin position="53"/>
        <end position="322"/>
    </location>
</feature>
<gene>
    <name evidence="3" type="ORF">J5Y06_22930</name>
</gene>
<dbReference type="SUPFAM" id="SSF56601">
    <property type="entry name" value="beta-lactamase/transpeptidase-like"/>
    <property type="match status" value="1"/>
</dbReference>
<dbReference type="Proteomes" id="UP000666240">
    <property type="component" value="Unassembled WGS sequence"/>
</dbReference>
<evidence type="ECO:0000313" key="4">
    <source>
        <dbReference type="Proteomes" id="UP000666240"/>
    </source>
</evidence>
<evidence type="ECO:0000259" key="2">
    <source>
        <dbReference type="Pfam" id="PF00144"/>
    </source>
</evidence>